<dbReference type="RefSeq" id="WP_346230962.1">
    <property type="nucleotide sequence ID" value="NZ_JBDJAW010000076.1"/>
</dbReference>
<gene>
    <name evidence="1" type="ORF">AAH991_38875</name>
</gene>
<evidence type="ECO:0000313" key="2">
    <source>
        <dbReference type="Proteomes" id="UP001447516"/>
    </source>
</evidence>
<evidence type="ECO:0000313" key="1">
    <source>
        <dbReference type="EMBL" id="MEN3541131.1"/>
    </source>
</evidence>
<dbReference type="EMBL" id="JBDJAW010000076">
    <property type="protein sequence ID" value="MEN3541131.1"/>
    <property type="molecule type" value="Genomic_DNA"/>
</dbReference>
<name>A0ABV0B2U5_9ACTN</name>
<dbReference type="Proteomes" id="UP001447516">
    <property type="component" value="Unassembled WGS sequence"/>
</dbReference>
<accession>A0ABV0B2U5</accession>
<proteinExistence type="predicted"/>
<keyword evidence="2" id="KW-1185">Reference proteome</keyword>
<comment type="caution">
    <text evidence="1">The sequence shown here is derived from an EMBL/GenBank/DDBJ whole genome shotgun (WGS) entry which is preliminary data.</text>
</comment>
<reference evidence="1 2" key="1">
    <citation type="submission" date="2024-05" db="EMBL/GenBank/DDBJ databases">
        <title>Microbispora sp.ZYX-F-249.</title>
        <authorList>
            <person name="Xie H."/>
        </authorList>
    </citation>
    <scope>NUCLEOTIDE SEQUENCE [LARGE SCALE GENOMIC DNA]</scope>
    <source>
        <strain evidence="1 2">ZYX-F-249</strain>
    </source>
</reference>
<sequence>MEMTYRSSKLLDTDDAMNLVAFIEEASDQGMVLKNVLEAILREDDHVPAEVMRMGIVCAVIVATKVDSHVVVEELQSRKLTPTVTPEMEVMARELLQFAMIPWHPVHGTNYLYAQWNIAGDIEEACQELRRYLEALGGPDFHRICPSNSESSNSDYSSVFLPGRELVESERFRIRQLASNLRAIEIESFNESKDDFWYSDFIFERQTCEFVGGAIVDGCRLLIDDIFDDLKLLDAIGGSVASARPEDFKFLDGLPWRFSASYDSRFVRKFVVVATEMARSLTRDDCISCTSIAVDFVLRSLSWKVESLIQAYAGLDEVGSQAIAQRVSRELCQSEERRDLWELSRSSSHYQISRLIPFVSDGFDGPPRLIRPDQWFLTFDSSENSSPYLLH</sequence>
<protein>
    <submittedName>
        <fullName evidence="1">Uncharacterized protein</fullName>
    </submittedName>
</protein>
<organism evidence="1 2">
    <name type="scientific">Microbispora maris</name>
    <dbReference type="NCBI Taxonomy" id="3144104"/>
    <lineage>
        <taxon>Bacteria</taxon>
        <taxon>Bacillati</taxon>
        <taxon>Actinomycetota</taxon>
        <taxon>Actinomycetes</taxon>
        <taxon>Streptosporangiales</taxon>
        <taxon>Streptosporangiaceae</taxon>
        <taxon>Microbispora</taxon>
    </lineage>
</organism>